<dbReference type="GO" id="GO:0016787">
    <property type="term" value="F:hydrolase activity"/>
    <property type="evidence" value="ECO:0007669"/>
    <property type="project" value="UniProtKB-KW"/>
</dbReference>
<dbReference type="Pfam" id="PF01661">
    <property type="entry name" value="Macro"/>
    <property type="match status" value="1"/>
</dbReference>
<dbReference type="SMART" id="SM00506">
    <property type="entry name" value="A1pp"/>
    <property type="match status" value="1"/>
</dbReference>
<dbReference type="AlphaFoldDB" id="A0A1W6K5T9"/>
<gene>
    <name evidence="2" type="primary">ymdB</name>
    <name evidence="2" type="ORF">MARSALSMR5_00698</name>
</gene>
<dbReference type="RefSeq" id="WP_075194252.1">
    <property type="nucleotide sequence ID" value="NZ_CP020931.1"/>
</dbReference>
<feature type="domain" description="Macro" evidence="1">
    <location>
        <begin position="1"/>
        <end position="177"/>
    </location>
</feature>
<dbReference type="Proteomes" id="UP000193100">
    <property type="component" value="Chromosome"/>
</dbReference>
<protein>
    <submittedName>
        <fullName evidence="2">O-acetyl-ADP-ribose deacetylase</fullName>
        <ecNumber evidence="2">3.5.1.-</ecNumber>
    </submittedName>
</protein>
<dbReference type="EC" id="3.5.1.-" evidence="2"/>
<evidence type="ECO:0000313" key="2">
    <source>
        <dbReference type="EMBL" id="ARM82796.1"/>
    </source>
</evidence>
<accession>A0A1W6K5T9</accession>
<dbReference type="InterPro" id="IPR002589">
    <property type="entry name" value="Macro_dom"/>
</dbReference>
<dbReference type="PROSITE" id="PS51154">
    <property type="entry name" value="MACRO"/>
    <property type="match status" value="1"/>
</dbReference>
<sequence>MAQVELNGKTVECVRGDITRQDDLEAVVNAANAQLMSGGGVAGALHAAAGPGLAEECRPMAPIRPGEAVISGAHNLPNQYVVHCLGPVYGVDEPSDHWLAECYRNALELADSKAIESIAFPAISAGAFGYPVEGAAEVAMATVRQVLPRLGRVRYVRFVLFSAADEAVFSRAMGAAFAKAGEA</sequence>
<organism evidence="2 3">
    <name type="scientific">Marinobacter salarius</name>
    <dbReference type="NCBI Taxonomy" id="1420917"/>
    <lineage>
        <taxon>Bacteria</taxon>
        <taxon>Pseudomonadati</taxon>
        <taxon>Pseudomonadota</taxon>
        <taxon>Gammaproteobacteria</taxon>
        <taxon>Pseudomonadales</taxon>
        <taxon>Marinobacteraceae</taxon>
        <taxon>Marinobacter</taxon>
    </lineage>
</organism>
<dbReference type="PANTHER" id="PTHR11106:SF27">
    <property type="entry name" value="MACRO DOMAIN-CONTAINING PROTEIN"/>
    <property type="match status" value="1"/>
</dbReference>
<dbReference type="PANTHER" id="PTHR11106">
    <property type="entry name" value="GANGLIOSIDE INDUCED DIFFERENTIATION ASSOCIATED PROTEIN 2-RELATED"/>
    <property type="match status" value="1"/>
</dbReference>
<dbReference type="EMBL" id="CP020931">
    <property type="protein sequence ID" value="ARM82796.1"/>
    <property type="molecule type" value="Genomic_DNA"/>
</dbReference>
<dbReference type="Gene3D" id="3.40.220.10">
    <property type="entry name" value="Leucine Aminopeptidase, subunit E, domain 1"/>
    <property type="match status" value="1"/>
</dbReference>
<keyword evidence="2" id="KW-0378">Hydrolase</keyword>
<proteinExistence type="predicted"/>
<dbReference type="InterPro" id="IPR043472">
    <property type="entry name" value="Macro_dom-like"/>
</dbReference>
<evidence type="ECO:0000259" key="1">
    <source>
        <dbReference type="PROSITE" id="PS51154"/>
    </source>
</evidence>
<dbReference type="GeneID" id="77254689"/>
<name>A0A1W6K5T9_9GAMM</name>
<evidence type="ECO:0000313" key="3">
    <source>
        <dbReference type="Proteomes" id="UP000193100"/>
    </source>
</evidence>
<reference evidence="2 3" key="1">
    <citation type="submission" date="2017-04" db="EMBL/GenBank/DDBJ databases">
        <title>Genome Sequence of Marinobacter salarius strain SMR5 Isolated from a culture of the Diatom Skeletonema marinoi.</title>
        <authorList>
            <person name="Topel M."/>
            <person name="Pinder M.I.M."/>
            <person name="Johansson O.N."/>
            <person name="Kourtchenko O."/>
            <person name="Godhe A."/>
            <person name="Clarke A.K."/>
        </authorList>
    </citation>
    <scope>NUCLEOTIDE SEQUENCE [LARGE SCALE GENOMIC DNA]</scope>
    <source>
        <strain evidence="2 3">SMR5</strain>
    </source>
</reference>
<dbReference type="SUPFAM" id="SSF52949">
    <property type="entry name" value="Macro domain-like"/>
    <property type="match status" value="1"/>
</dbReference>